<feature type="compositionally biased region" description="Basic and acidic residues" evidence="1">
    <location>
        <begin position="38"/>
        <end position="53"/>
    </location>
</feature>
<dbReference type="Proteomes" id="UP000799640">
    <property type="component" value="Unassembled WGS sequence"/>
</dbReference>
<keyword evidence="3" id="KW-1185">Reference proteome</keyword>
<name>A0A6G1HLQ2_9PEZI</name>
<feature type="compositionally biased region" description="Polar residues" evidence="1">
    <location>
        <begin position="215"/>
        <end position="232"/>
    </location>
</feature>
<proteinExistence type="predicted"/>
<feature type="compositionally biased region" description="Basic and acidic residues" evidence="1">
    <location>
        <begin position="153"/>
        <end position="162"/>
    </location>
</feature>
<evidence type="ECO:0000313" key="3">
    <source>
        <dbReference type="Proteomes" id="UP000799640"/>
    </source>
</evidence>
<feature type="compositionally biased region" description="Polar residues" evidence="1">
    <location>
        <begin position="170"/>
        <end position="192"/>
    </location>
</feature>
<reference evidence="2" key="1">
    <citation type="journal article" date="2020" name="Stud. Mycol.">
        <title>101 Dothideomycetes genomes: a test case for predicting lifestyles and emergence of pathogens.</title>
        <authorList>
            <person name="Haridas S."/>
            <person name="Albert R."/>
            <person name="Binder M."/>
            <person name="Bloem J."/>
            <person name="Labutti K."/>
            <person name="Salamov A."/>
            <person name="Andreopoulos B."/>
            <person name="Baker S."/>
            <person name="Barry K."/>
            <person name="Bills G."/>
            <person name="Bluhm B."/>
            <person name="Cannon C."/>
            <person name="Castanera R."/>
            <person name="Culley D."/>
            <person name="Daum C."/>
            <person name="Ezra D."/>
            <person name="Gonzalez J."/>
            <person name="Henrissat B."/>
            <person name="Kuo A."/>
            <person name="Liang C."/>
            <person name="Lipzen A."/>
            <person name="Lutzoni F."/>
            <person name="Magnuson J."/>
            <person name="Mondo S."/>
            <person name="Nolan M."/>
            <person name="Ohm R."/>
            <person name="Pangilinan J."/>
            <person name="Park H.-J."/>
            <person name="Ramirez L."/>
            <person name="Alfaro M."/>
            <person name="Sun H."/>
            <person name="Tritt A."/>
            <person name="Yoshinaga Y."/>
            <person name="Zwiers L.-H."/>
            <person name="Turgeon B."/>
            <person name="Goodwin S."/>
            <person name="Spatafora J."/>
            <person name="Crous P."/>
            <person name="Grigoriev I."/>
        </authorList>
    </citation>
    <scope>NUCLEOTIDE SEQUENCE</scope>
    <source>
        <strain evidence="2">CBS 262.69</strain>
    </source>
</reference>
<evidence type="ECO:0000256" key="1">
    <source>
        <dbReference type="SAM" id="MobiDB-lite"/>
    </source>
</evidence>
<gene>
    <name evidence="2" type="ORF">EJ06DRAFT_171147</name>
</gene>
<organism evidence="2 3">
    <name type="scientific">Trichodelitschia bisporula</name>
    <dbReference type="NCBI Taxonomy" id="703511"/>
    <lineage>
        <taxon>Eukaryota</taxon>
        <taxon>Fungi</taxon>
        <taxon>Dikarya</taxon>
        <taxon>Ascomycota</taxon>
        <taxon>Pezizomycotina</taxon>
        <taxon>Dothideomycetes</taxon>
        <taxon>Dothideomycetes incertae sedis</taxon>
        <taxon>Phaeotrichales</taxon>
        <taxon>Phaeotrichaceae</taxon>
        <taxon>Trichodelitschia</taxon>
    </lineage>
</organism>
<feature type="compositionally biased region" description="Basic and acidic residues" evidence="1">
    <location>
        <begin position="84"/>
        <end position="131"/>
    </location>
</feature>
<dbReference type="AlphaFoldDB" id="A0A6G1HLQ2"/>
<protein>
    <submittedName>
        <fullName evidence="2">Uncharacterized protein</fullName>
    </submittedName>
</protein>
<evidence type="ECO:0000313" key="2">
    <source>
        <dbReference type="EMBL" id="KAF2396779.1"/>
    </source>
</evidence>
<feature type="region of interest" description="Disordered" evidence="1">
    <location>
        <begin position="84"/>
        <end position="235"/>
    </location>
</feature>
<feature type="region of interest" description="Disordered" evidence="1">
    <location>
        <begin position="1"/>
        <end position="58"/>
    </location>
</feature>
<dbReference type="EMBL" id="ML996705">
    <property type="protein sequence ID" value="KAF2396779.1"/>
    <property type="molecule type" value="Genomic_DNA"/>
</dbReference>
<sequence>MHTMADLSKARHSAVHAMPTLGQKLRKLVGGGGGKRSTGKEEKRGWGRRKPAEWHAPPDVFELKLDFGSLEDLEKELERGEGFWKGFDAGEVKPVAKAEKPEVKKEERVERREERRETPVTPVKRTEDRPRKSPAPARPANARYPTLTLPEAPRGRPRDFEATRSPPRAQPQQAATTFPSYRAPTTTASNRHSIADPTLLATRARQPSPAGARSVSATRPAPSQTPTLRTTPSAARLSERLSWLRELEAKNGSAGSRPAELQKLQGGVAAKLARFEGVAAQAGPQRGLVRTGSWAAGECGA</sequence>
<accession>A0A6G1HLQ2</accession>
<feature type="compositionally biased region" description="Low complexity" evidence="1">
    <location>
        <begin position="134"/>
        <end position="143"/>
    </location>
</feature>